<evidence type="ECO:0000313" key="5">
    <source>
        <dbReference type="Proteomes" id="UP000019681"/>
    </source>
</evidence>
<reference evidence="4 5" key="1">
    <citation type="journal article" date="2014" name="Genome Announc.">
        <title>Draft Genome Sequence of Fervidicella metallireducens Strain AeBT, an Iron-Reducing Thermoanaerobe from the Great Artesian Basin.</title>
        <authorList>
            <person name="Patel B.K."/>
        </authorList>
    </citation>
    <scope>NUCLEOTIDE SEQUENCE [LARGE SCALE GENOMIC DNA]</scope>
    <source>
        <strain evidence="4 5">AeB</strain>
    </source>
</reference>
<dbReference type="PANTHER" id="PTHR46401:SF2">
    <property type="entry name" value="GLYCOSYLTRANSFERASE WBBK-RELATED"/>
    <property type="match status" value="1"/>
</dbReference>
<dbReference type="CDD" id="cd03809">
    <property type="entry name" value="GT4_MtfB-like"/>
    <property type="match status" value="1"/>
</dbReference>
<gene>
    <name evidence="4" type="ORF">Q428_00295</name>
</gene>
<dbReference type="FunFam" id="3.40.50.2000:FF:000119">
    <property type="entry name" value="Glycosyl transferase group 1"/>
    <property type="match status" value="1"/>
</dbReference>
<evidence type="ECO:0000259" key="3">
    <source>
        <dbReference type="Pfam" id="PF13439"/>
    </source>
</evidence>
<organism evidence="4 5">
    <name type="scientific">Fervidicella metallireducens AeB</name>
    <dbReference type="NCBI Taxonomy" id="1403537"/>
    <lineage>
        <taxon>Bacteria</taxon>
        <taxon>Bacillati</taxon>
        <taxon>Bacillota</taxon>
        <taxon>Clostridia</taxon>
        <taxon>Eubacteriales</taxon>
        <taxon>Clostridiaceae</taxon>
        <taxon>Fervidicella</taxon>
    </lineage>
</organism>
<dbReference type="GO" id="GO:0016757">
    <property type="term" value="F:glycosyltransferase activity"/>
    <property type="evidence" value="ECO:0007669"/>
    <property type="project" value="InterPro"/>
</dbReference>
<evidence type="ECO:0000313" key="4">
    <source>
        <dbReference type="EMBL" id="EYE89775.1"/>
    </source>
</evidence>
<dbReference type="Proteomes" id="UP000019681">
    <property type="component" value="Unassembled WGS sequence"/>
</dbReference>
<dbReference type="GO" id="GO:0009103">
    <property type="term" value="P:lipopolysaccharide biosynthetic process"/>
    <property type="evidence" value="ECO:0007669"/>
    <property type="project" value="TreeGrafter"/>
</dbReference>
<dbReference type="Pfam" id="PF13439">
    <property type="entry name" value="Glyco_transf_4"/>
    <property type="match status" value="1"/>
</dbReference>
<keyword evidence="1 4" id="KW-0808">Transferase</keyword>
<dbReference type="InterPro" id="IPR028098">
    <property type="entry name" value="Glyco_trans_4-like_N"/>
</dbReference>
<dbReference type="RefSeq" id="WP_035377102.1">
    <property type="nucleotide sequence ID" value="NZ_AZQP01000001.1"/>
</dbReference>
<dbReference type="EMBL" id="AZQP01000001">
    <property type="protein sequence ID" value="EYE89775.1"/>
    <property type="molecule type" value="Genomic_DNA"/>
</dbReference>
<evidence type="ECO:0000256" key="1">
    <source>
        <dbReference type="ARBA" id="ARBA00022679"/>
    </source>
</evidence>
<accession>A0A017S0R7</accession>
<dbReference type="InterPro" id="IPR001296">
    <property type="entry name" value="Glyco_trans_1"/>
</dbReference>
<name>A0A017S0R7_9CLOT</name>
<dbReference type="AlphaFoldDB" id="A0A017S0R7"/>
<dbReference type="PANTHER" id="PTHR46401">
    <property type="entry name" value="GLYCOSYLTRANSFERASE WBBK-RELATED"/>
    <property type="match status" value="1"/>
</dbReference>
<proteinExistence type="predicted"/>
<comment type="caution">
    <text evidence="4">The sequence shown here is derived from an EMBL/GenBank/DDBJ whole genome shotgun (WGS) entry which is preliminary data.</text>
</comment>
<dbReference type="Pfam" id="PF00534">
    <property type="entry name" value="Glycos_transf_1"/>
    <property type="match status" value="1"/>
</dbReference>
<protein>
    <submittedName>
        <fullName evidence="4">Glycosyl transferase</fullName>
    </submittedName>
</protein>
<dbReference type="SUPFAM" id="SSF53756">
    <property type="entry name" value="UDP-Glycosyltransferase/glycogen phosphorylase"/>
    <property type="match status" value="1"/>
</dbReference>
<feature type="domain" description="Glycosyltransferase subfamily 4-like N-terminal" evidence="3">
    <location>
        <begin position="74"/>
        <end position="167"/>
    </location>
</feature>
<dbReference type="OrthoDB" id="9797829at2"/>
<dbReference type="STRING" id="1403537.Q428_00295"/>
<keyword evidence="5" id="KW-1185">Reference proteome</keyword>
<dbReference type="Gene3D" id="3.40.50.2000">
    <property type="entry name" value="Glycogen Phosphorylase B"/>
    <property type="match status" value="2"/>
</dbReference>
<evidence type="ECO:0000259" key="2">
    <source>
        <dbReference type="Pfam" id="PF00534"/>
    </source>
</evidence>
<feature type="domain" description="Glycosyl transferase family 1" evidence="2">
    <location>
        <begin position="189"/>
        <end position="348"/>
    </location>
</feature>
<sequence>MKIAIDARGANWYAGTGIGTYTQQIIKYITKYDLENSYHLYWCGMNYKEFNICDNVTFSIASKKHHRFFEENFIPANILNKNIDIYHVPQNGIGLPDKKSCIYITTIHDLIPYVMPETVGRGYLKKFISQMPEIIQNSDMIITVSEFSKKDIIRIFDVEEEKIKVTHLAADGFFKPLNKEETKLFLKNKYNIDNDFILYLGGFSPRKNVKSILVAFSRIYKNLSKDLKVVIIGQSKDEHTYLMKLSESLGISDRVHFTGYVPYEDLPYFYNGCDVFVYPSLYEGFGLPPLEAMSCKAPVITSNISSIPEVVGDSAVLVNPFDTEELKNVMENVLEDENLRNSIAEKGYLRSKEFSWDKTAAKTLNVYEEAYIRYK</sequence>